<keyword evidence="1" id="KW-0472">Membrane</keyword>
<dbReference type="EMBL" id="JABCRI010000001">
    <property type="protein sequence ID" value="KAF8412193.1"/>
    <property type="molecule type" value="Genomic_DNA"/>
</dbReference>
<name>A0A834ZVT4_TETSI</name>
<evidence type="ECO:0000313" key="2">
    <source>
        <dbReference type="EMBL" id="KAF8412193.1"/>
    </source>
</evidence>
<reference evidence="2 3" key="1">
    <citation type="submission" date="2020-04" db="EMBL/GenBank/DDBJ databases">
        <title>Plant Genome Project.</title>
        <authorList>
            <person name="Zhang R.-G."/>
        </authorList>
    </citation>
    <scope>NUCLEOTIDE SEQUENCE [LARGE SCALE GENOMIC DNA]</scope>
    <source>
        <strain evidence="2">YNK0</strain>
        <tissue evidence="2">Leaf</tissue>
    </source>
</reference>
<dbReference type="Proteomes" id="UP000655225">
    <property type="component" value="Unassembled WGS sequence"/>
</dbReference>
<accession>A0A834ZVT4</accession>
<keyword evidence="1" id="KW-0812">Transmembrane</keyword>
<dbReference type="AlphaFoldDB" id="A0A834ZVT4"/>
<keyword evidence="3" id="KW-1185">Reference proteome</keyword>
<feature type="transmembrane region" description="Helical" evidence="1">
    <location>
        <begin position="20"/>
        <end position="39"/>
    </location>
</feature>
<proteinExistence type="predicted"/>
<gene>
    <name evidence="2" type="ORF">HHK36_000153</name>
</gene>
<evidence type="ECO:0000313" key="3">
    <source>
        <dbReference type="Proteomes" id="UP000655225"/>
    </source>
</evidence>
<sequence>MMALLAGSIRLDMGERSVMYSLPFFVTGSKPFNFVYVKMGKSKLSALYKVFVLWVLCCLDSWLKVFHYFYKVILKV</sequence>
<evidence type="ECO:0000256" key="1">
    <source>
        <dbReference type="SAM" id="Phobius"/>
    </source>
</evidence>
<keyword evidence="1" id="KW-1133">Transmembrane helix</keyword>
<feature type="transmembrane region" description="Helical" evidence="1">
    <location>
        <begin position="51"/>
        <end position="70"/>
    </location>
</feature>
<organism evidence="2 3">
    <name type="scientific">Tetracentron sinense</name>
    <name type="common">Spur-leaf</name>
    <dbReference type="NCBI Taxonomy" id="13715"/>
    <lineage>
        <taxon>Eukaryota</taxon>
        <taxon>Viridiplantae</taxon>
        <taxon>Streptophyta</taxon>
        <taxon>Embryophyta</taxon>
        <taxon>Tracheophyta</taxon>
        <taxon>Spermatophyta</taxon>
        <taxon>Magnoliopsida</taxon>
        <taxon>Trochodendrales</taxon>
        <taxon>Trochodendraceae</taxon>
        <taxon>Tetracentron</taxon>
    </lineage>
</organism>
<comment type="caution">
    <text evidence="2">The sequence shown here is derived from an EMBL/GenBank/DDBJ whole genome shotgun (WGS) entry which is preliminary data.</text>
</comment>
<protein>
    <submittedName>
        <fullName evidence="2">Uncharacterized protein</fullName>
    </submittedName>
</protein>